<dbReference type="InterPro" id="IPR001466">
    <property type="entry name" value="Beta-lactam-related"/>
</dbReference>
<evidence type="ECO:0000259" key="1">
    <source>
        <dbReference type="Pfam" id="PF00144"/>
    </source>
</evidence>
<organism evidence="2 3">
    <name type="scientific">Croceivirga radicis</name>
    <dbReference type="NCBI Taxonomy" id="1929488"/>
    <lineage>
        <taxon>Bacteria</taxon>
        <taxon>Pseudomonadati</taxon>
        <taxon>Bacteroidota</taxon>
        <taxon>Flavobacteriia</taxon>
        <taxon>Flavobacteriales</taxon>
        <taxon>Flavobacteriaceae</taxon>
        <taxon>Croceivirga</taxon>
    </lineage>
</organism>
<dbReference type="RefSeq" id="WP_080318673.1">
    <property type="nucleotide sequence ID" value="NZ_MTBC01000004.1"/>
</dbReference>
<name>A0A1V6LRT3_9FLAO</name>
<protein>
    <submittedName>
        <fullName evidence="2">Serine hydrolase</fullName>
    </submittedName>
</protein>
<dbReference type="PANTHER" id="PTHR43283">
    <property type="entry name" value="BETA-LACTAMASE-RELATED"/>
    <property type="match status" value="1"/>
</dbReference>
<dbReference type="EMBL" id="MTBC01000004">
    <property type="protein sequence ID" value="OQD42858.1"/>
    <property type="molecule type" value="Genomic_DNA"/>
</dbReference>
<comment type="caution">
    <text evidence="2">The sequence shown here is derived from an EMBL/GenBank/DDBJ whole genome shotgun (WGS) entry which is preliminary data.</text>
</comment>
<dbReference type="GO" id="GO:0016787">
    <property type="term" value="F:hydrolase activity"/>
    <property type="evidence" value="ECO:0007669"/>
    <property type="project" value="UniProtKB-KW"/>
</dbReference>
<accession>A0A1V6LRT3</accession>
<dbReference type="AlphaFoldDB" id="A0A1V6LRT3"/>
<keyword evidence="2" id="KW-0378">Hydrolase</keyword>
<dbReference type="PANTHER" id="PTHR43283:SF7">
    <property type="entry name" value="BETA-LACTAMASE-RELATED DOMAIN-CONTAINING PROTEIN"/>
    <property type="match status" value="1"/>
</dbReference>
<feature type="domain" description="Beta-lactamase-related" evidence="1">
    <location>
        <begin position="161"/>
        <end position="420"/>
    </location>
</feature>
<keyword evidence="3" id="KW-1185">Reference proteome</keyword>
<dbReference type="Proteomes" id="UP000191680">
    <property type="component" value="Unassembled WGS sequence"/>
</dbReference>
<gene>
    <name evidence="2" type="ORF">BUL40_07120</name>
</gene>
<evidence type="ECO:0000313" key="2">
    <source>
        <dbReference type="EMBL" id="OQD42858.1"/>
    </source>
</evidence>
<dbReference type="Gene3D" id="3.40.710.10">
    <property type="entry name" value="DD-peptidase/beta-lactamase superfamily"/>
    <property type="match status" value="1"/>
</dbReference>
<dbReference type="OrthoDB" id="9773047at2"/>
<sequence>MKWFKRIALLLLVFIGIVFYVNHKKLTMISGYAAKYMVSSVLIANHVPDSVKAIDLDAPLIKLADVNYNHSKKEATANVYGLQNRKAIFRTGLGGALVPDDFKSSKTYIRPNRNQHFDSIAYPYGHLPPKDSTFKEIDYDQLSMAMAQVFSDPEIQKTRTALVLYKGHLIAERYADGFNANTPILGWSMTKSLLATCFGILEHQGKIEVNWPAPITEWKDDTRKNITLNHLLRMQSGLAWEEDYTKISDVTQMLFLDNDMTIAQKNKEAIAKPGEIWNYSSGTTNLLSGILRQQFRNYQDYLDFPYAEFLDKIGAHSFLIETDLAGNFVGSSYGWASTRDWARVGQLYLDNGVWNGEELFDKNWITYITRPTANSNGTYGGQFWLNSKGDYPDVPKDLYSMNGYQGQHVYIIPSKNLVIVRTGLAERPDYDANAFLSMVAAAVVE</sequence>
<dbReference type="InterPro" id="IPR050789">
    <property type="entry name" value="Diverse_Enzym_Activities"/>
</dbReference>
<evidence type="ECO:0000313" key="3">
    <source>
        <dbReference type="Proteomes" id="UP000191680"/>
    </source>
</evidence>
<reference evidence="2 3" key="1">
    <citation type="submission" date="2016-12" db="EMBL/GenBank/DDBJ databases">
        <authorList>
            <person name="Song W.-J."/>
            <person name="Kurnit D.M."/>
        </authorList>
    </citation>
    <scope>NUCLEOTIDE SEQUENCE [LARGE SCALE GENOMIC DNA]</scope>
    <source>
        <strain evidence="2 3">HSG9</strain>
    </source>
</reference>
<proteinExistence type="predicted"/>
<dbReference type="InterPro" id="IPR012338">
    <property type="entry name" value="Beta-lactam/transpept-like"/>
</dbReference>
<dbReference type="SUPFAM" id="SSF56601">
    <property type="entry name" value="beta-lactamase/transpeptidase-like"/>
    <property type="match status" value="1"/>
</dbReference>
<dbReference type="Pfam" id="PF00144">
    <property type="entry name" value="Beta-lactamase"/>
    <property type="match status" value="1"/>
</dbReference>